<proteinExistence type="inferred from homology"/>
<comment type="similarity">
    <text evidence="2">Belongs to the metallo-beta-lactamase superfamily.</text>
</comment>
<reference evidence="7 8" key="2">
    <citation type="submission" date="2021-10" db="EMBL/GenBank/DDBJ databases">
        <authorList>
            <person name="Piombo E."/>
        </authorList>
    </citation>
    <scope>NUCLEOTIDE SEQUENCE [LARGE SCALE GENOMIC DNA]</scope>
</reference>
<dbReference type="InterPro" id="IPR036866">
    <property type="entry name" value="RibonucZ/Hydroxyglut_hydro"/>
</dbReference>
<accession>A0A9N9UE59</accession>
<dbReference type="PANTHER" id="PTHR42978:SF2">
    <property type="entry name" value="102 KBASES UNSTABLE REGION: FROM 1 TO 119443"/>
    <property type="match status" value="1"/>
</dbReference>
<dbReference type="Pfam" id="PF00753">
    <property type="entry name" value="Lactamase_B"/>
    <property type="match status" value="1"/>
</dbReference>
<dbReference type="InterPro" id="IPR001279">
    <property type="entry name" value="Metallo-B-lactamas"/>
</dbReference>
<keyword evidence="5" id="KW-0862">Zinc</keyword>
<dbReference type="SUPFAM" id="SSF56281">
    <property type="entry name" value="Metallo-hydrolase/oxidoreductase"/>
    <property type="match status" value="1"/>
</dbReference>
<keyword evidence="3" id="KW-0479">Metal-binding</keyword>
<dbReference type="PANTHER" id="PTHR42978">
    <property type="entry name" value="QUORUM-QUENCHING LACTONASE YTNP-RELATED-RELATED"/>
    <property type="match status" value="1"/>
</dbReference>
<name>A0A9N9UE59_9HYPO</name>
<dbReference type="OrthoDB" id="10250730at2759"/>
<gene>
    <name evidence="7" type="ORF">CBYS24578_00015870</name>
</gene>
<protein>
    <recommendedName>
        <fullName evidence="6">Metallo-beta-lactamase domain-containing protein</fullName>
    </recommendedName>
</protein>
<dbReference type="GO" id="GO:0016787">
    <property type="term" value="F:hydrolase activity"/>
    <property type="evidence" value="ECO:0007669"/>
    <property type="project" value="UniProtKB-KW"/>
</dbReference>
<evidence type="ECO:0000313" key="7">
    <source>
        <dbReference type="EMBL" id="CAG9983587.1"/>
    </source>
</evidence>
<evidence type="ECO:0000256" key="5">
    <source>
        <dbReference type="ARBA" id="ARBA00022833"/>
    </source>
</evidence>
<keyword evidence="4" id="KW-0378">Hydrolase</keyword>
<evidence type="ECO:0000259" key="6">
    <source>
        <dbReference type="SMART" id="SM00849"/>
    </source>
</evidence>
<sequence>MEISRSDSKQPITLTFFTTGTVKIKHAMKGQPITNRNSTMRRFRSLIDRQWSDSLPIGVFLISHPNGPILFDTGESPHVNDPGFKPFWSPIGMFSTTDIGPEDGIVQQLKANGFEPKDLKAIVLSHLHGDHAGGLLDLVTEAPNVPIYVSQDHWEAFGNSPVFATMQGCNPSRWPDPFEPRTLDFSDGPVGPWKQSAKISPDGRIVAVPSPGHVPGHMSLIIYGASRDGIETTYLLPGDATYGIDVLDKEEPDGINDDPIGALESLKLLKEFAKETEVVVLPSHDPDTPRLLKDRVIYKPKPI</sequence>
<evidence type="ECO:0000256" key="3">
    <source>
        <dbReference type="ARBA" id="ARBA00022723"/>
    </source>
</evidence>
<evidence type="ECO:0000256" key="2">
    <source>
        <dbReference type="ARBA" id="ARBA00007749"/>
    </source>
</evidence>
<organism evidence="7 8">
    <name type="scientific">Clonostachys byssicola</name>
    <dbReference type="NCBI Taxonomy" id="160290"/>
    <lineage>
        <taxon>Eukaryota</taxon>
        <taxon>Fungi</taxon>
        <taxon>Dikarya</taxon>
        <taxon>Ascomycota</taxon>
        <taxon>Pezizomycotina</taxon>
        <taxon>Sordariomycetes</taxon>
        <taxon>Hypocreomycetidae</taxon>
        <taxon>Hypocreales</taxon>
        <taxon>Bionectriaceae</taxon>
        <taxon>Clonostachys</taxon>
    </lineage>
</organism>
<evidence type="ECO:0000256" key="4">
    <source>
        <dbReference type="ARBA" id="ARBA00022801"/>
    </source>
</evidence>
<comment type="caution">
    <text evidence="7">The sequence shown here is derived from an EMBL/GenBank/DDBJ whole genome shotgun (WGS) entry which is preliminary data.</text>
</comment>
<keyword evidence="8" id="KW-1185">Reference proteome</keyword>
<dbReference type="EMBL" id="CABFNO020001364">
    <property type="protein sequence ID" value="CAG9983587.1"/>
    <property type="molecule type" value="Genomic_DNA"/>
</dbReference>
<feature type="domain" description="Metallo-beta-lactamase" evidence="6">
    <location>
        <begin position="56"/>
        <end position="284"/>
    </location>
</feature>
<dbReference type="Gene3D" id="3.60.15.10">
    <property type="entry name" value="Ribonuclease Z/Hydroxyacylglutathione hydrolase-like"/>
    <property type="match status" value="1"/>
</dbReference>
<dbReference type="Proteomes" id="UP000754883">
    <property type="component" value="Unassembled WGS sequence"/>
</dbReference>
<reference evidence="8" key="1">
    <citation type="submission" date="2019-06" db="EMBL/GenBank/DDBJ databases">
        <authorList>
            <person name="Broberg M."/>
        </authorList>
    </citation>
    <scope>NUCLEOTIDE SEQUENCE [LARGE SCALE GENOMIC DNA]</scope>
</reference>
<evidence type="ECO:0000256" key="1">
    <source>
        <dbReference type="ARBA" id="ARBA00001947"/>
    </source>
</evidence>
<dbReference type="GO" id="GO:0046872">
    <property type="term" value="F:metal ion binding"/>
    <property type="evidence" value="ECO:0007669"/>
    <property type="project" value="UniProtKB-KW"/>
</dbReference>
<dbReference type="InterPro" id="IPR051013">
    <property type="entry name" value="MBL_superfamily_lactonases"/>
</dbReference>
<dbReference type="AlphaFoldDB" id="A0A9N9UE59"/>
<dbReference type="SMART" id="SM00849">
    <property type="entry name" value="Lactamase_B"/>
    <property type="match status" value="1"/>
</dbReference>
<evidence type="ECO:0000313" key="8">
    <source>
        <dbReference type="Proteomes" id="UP000754883"/>
    </source>
</evidence>
<comment type="cofactor">
    <cofactor evidence="1">
        <name>Zn(2+)</name>
        <dbReference type="ChEBI" id="CHEBI:29105"/>
    </cofactor>
</comment>
<dbReference type="CDD" id="cd07729">
    <property type="entry name" value="AHL_lactonase_MBL-fold"/>
    <property type="match status" value="1"/>
</dbReference>